<dbReference type="EMBL" id="JAMYWD010000010">
    <property type="protein sequence ID" value="KAJ4958141.1"/>
    <property type="molecule type" value="Genomic_DNA"/>
</dbReference>
<dbReference type="InterPro" id="IPR040353">
    <property type="entry name" value="FLX/FLX-like"/>
</dbReference>
<reference evidence="8" key="1">
    <citation type="journal article" date="2023" name="Plant J.">
        <title>The genome of the king protea, Protea cynaroides.</title>
        <authorList>
            <person name="Chang J."/>
            <person name="Duong T.A."/>
            <person name="Schoeman C."/>
            <person name="Ma X."/>
            <person name="Roodt D."/>
            <person name="Barker N."/>
            <person name="Li Z."/>
            <person name="Van de Peer Y."/>
            <person name="Mizrachi E."/>
        </authorList>
    </citation>
    <scope>NUCLEOTIDE SEQUENCE</scope>
    <source>
        <tissue evidence="8">Young leaves</tissue>
    </source>
</reference>
<name>A0A9Q0JZY9_9MAGN</name>
<dbReference type="GO" id="GO:0030154">
    <property type="term" value="P:cell differentiation"/>
    <property type="evidence" value="ECO:0007669"/>
    <property type="project" value="UniProtKB-KW"/>
</dbReference>
<feature type="compositionally biased region" description="Polar residues" evidence="7">
    <location>
        <begin position="805"/>
        <end position="818"/>
    </location>
</feature>
<gene>
    <name evidence="8" type="ORF">NE237_025252</name>
</gene>
<evidence type="ECO:0000313" key="8">
    <source>
        <dbReference type="EMBL" id="KAJ4958141.1"/>
    </source>
</evidence>
<protein>
    <recommendedName>
        <fullName evidence="10">RING-type domain-containing protein</fullName>
    </recommendedName>
</protein>
<dbReference type="Proteomes" id="UP001141806">
    <property type="component" value="Unassembled WGS sequence"/>
</dbReference>
<dbReference type="PANTHER" id="PTHR33405:SF18">
    <property type="entry name" value="PROTEIN FLX-LIKE 4"/>
    <property type="match status" value="1"/>
</dbReference>
<keyword evidence="4 6" id="KW-0175">Coiled coil</keyword>
<evidence type="ECO:0000256" key="2">
    <source>
        <dbReference type="ARBA" id="ARBA00022473"/>
    </source>
</evidence>
<dbReference type="AlphaFoldDB" id="A0A9Q0JZY9"/>
<keyword evidence="2" id="KW-0217">Developmental protein</keyword>
<evidence type="ECO:0008006" key="10">
    <source>
        <dbReference type="Google" id="ProtNLM"/>
    </source>
</evidence>
<feature type="coiled-coil region" evidence="6">
    <location>
        <begin position="188"/>
        <end position="288"/>
    </location>
</feature>
<keyword evidence="3" id="KW-0221">Differentiation</keyword>
<evidence type="ECO:0000256" key="7">
    <source>
        <dbReference type="SAM" id="MobiDB-lite"/>
    </source>
</evidence>
<dbReference type="PANTHER" id="PTHR33405">
    <property type="entry name" value="PROTEIN FLX-LIKE 2"/>
    <property type="match status" value="1"/>
</dbReference>
<sequence length="846" mass="92170">MSPISQLSKPRSRFSATAGIRRGNRVKAQIHNRHILQSLQGSSSTVYGKKAPGEVEILLHMSARGHIPSSFEGRAIQAPGMMRHGPFLGMGPSAGQRHLDPLPPELLENKVAIQAAEMDRLVRENQRLAGTHVALREELVAARHEMQRLQAHIGSIQTESDIQIRVLLDKISKMEAEVRASEGIKTELQQAHLEAQSLIAARKELNAQIQHATQELQKTLSEVKELPEMHAELDSLREEHQRLRATFEYEKGLNIEKVEQMQGMERNLVSMAREVEKLRAEVLHVENRGRAPNPYGGMYGTLDPSLPHTPQGGGLYMDGYGKPQVQMGGRAGEGTHIYGSTSNNGGGGGGVASVSGTTGAGASVGGTTGAGTGAGTPASNGGSGSLGGSYDAMRGAPSVSRRTRSTVEDRFTRPQRLVRETSDFDYKKLRKLILSEKLAPCFDGVEETNNPDLEECPICFFNFPSLNRSKCCMKGICTECFLQMKPSSATLYAQCPFCKTPSYAVDYRGAKTREEKGLEQAEEQKVIEAKIRMQQRESQDGNQVILVNQNSPPVEVQSTILGSMEPSNGGEQNLRDSELSFSGGIVEDAGSPVNAWNERREEFGLDFEEIMMMEAIWQSIQDTTSMVKCTAQQSSRSNDAVGEIQRSNQGFASLASINQEGLRSTGSVTGGVAVAIARMAERNILHPEISQSIHDNEMVQSQNENSVGESHTLSPIFRGSEMLEVGPVTSDMEPDSDDVNSENACPANCYSTTEDDSWGLHSAYSLNGSQCSSDRSISDDELAPEDSLDVESSCLSSVHTISDLSCGSPDCSDTSGRPTDSHLSVERHHREFSNHDCDSIPHFRSY</sequence>
<evidence type="ECO:0000256" key="4">
    <source>
        <dbReference type="ARBA" id="ARBA00023054"/>
    </source>
</evidence>
<feature type="coiled-coil region" evidence="6">
    <location>
        <begin position="118"/>
        <end position="152"/>
    </location>
</feature>
<dbReference type="OrthoDB" id="21471at2759"/>
<organism evidence="8 9">
    <name type="scientific">Protea cynaroides</name>
    <dbReference type="NCBI Taxonomy" id="273540"/>
    <lineage>
        <taxon>Eukaryota</taxon>
        <taxon>Viridiplantae</taxon>
        <taxon>Streptophyta</taxon>
        <taxon>Embryophyta</taxon>
        <taxon>Tracheophyta</taxon>
        <taxon>Spermatophyta</taxon>
        <taxon>Magnoliopsida</taxon>
        <taxon>Proteales</taxon>
        <taxon>Proteaceae</taxon>
        <taxon>Protea</taxon>
    </lineage>
</organism>
<accession>A0A9Q0JZY9</accession>
<evidence type="ECO:0000313" key="9">
    <source>
        <dbReference type="Proteomes" id="UP001141806"/>
    </source>
</evidence>
<evidence type="ECO:0000256" key="6">
    <source>
        <dbReference type="SAM" id="Coils"/>
    </source>
</evidence>
<dbReference type="GO" id="GO:0009908">
    <property type="term" value="P:flower development"/>
    <property type="evidence" value="ECO:0007669"/>
    <property type="project" value="UniProtKB-KW"/>
</dbReference>
<comment type="similarity">
    <text evidence="1">Belongs to the FLX family.</text>
</comment>
<feature type="region of interest" description="Disordered" evidence="7">
    <location>
        <begin position="368"/>
        <end position="413"/>
    </location>
</feature>
<keyword evidence="5" id="KW-0287">Flowering</keyword>
<evidence type="ECO:0000256" key="5">
    <source>
        <dbReference type="ARBA" id="ARBA00023089"/>
    </source>
</evidence>
<feature type="region of interest" description="Disordered" evidence="7">
    <location>
        <begin position="805"/>
        <end position="827"/>
    </location>
</feature>
<evidence type="ECO:0000256" key="1">
    <source>
        <dbReference type="ARBA" id="ARBA00005405"/>
    </source>
</evidence>
<comment type="caution">
    <text evidence="8">The sequence shown here is derived from an EMBL/GenBank/DDBJ whole genome shotgun (WGS) entry which is preliminary data.</text>
</comment>
<keyword evidence="9" id="KW-1185">Reference proteome</keyword>
<evidence type="ECO:0000256" key="3">
    <source>
        <dbReference type="ARBA" id="ARBA00022782"/>
    </source>
</evidence>
<proteinExistence type="inferred from homology"/>